<sequence length="29" mass="3294">MPPSFLIHHLFPVLASHQPCNYVPFTGDK</sequence>
<dbReference type="AlphaFoldDB" id="A0A0E9RQK0"/>
<accession>A0A0E9RQK0</accession>
<reference evidence="1" key="1">
    <citation type="submission" date="2014-11" db="EMBL/GenBank/DDBJ databases">
        <authorList>
            <person name="Amaro Gonzalez C."/>
        </authorList>
    </citation>
    <scope>NUCLEOTIDE SEQUENCE</scope>
</reference>
<name>A0A0E9RQK0_ANGAN</name>
<dbReference type="EMBL" id="GBXM01077892">
    <property type="protein sequence ID" value="JAH30685.1"/>
    <property type="molecule type" value="Transcribed_RNA"/>
</dbReference>
<proteinExistence type="predicted"/>
<reference evidence="1" key="2">
    <citation type="journal article" date="2015" name="Fish Shellfish Immunol.">
        <title>Early steps in the European eel (Anguilla anguilla)-Vibrio vulnificus interaction in the gills: Role of the RtxA13 toxin.</title>
        <authorList>
            <person name="Callol A."/>
            <person name="Pajuelo D."/>
            <person name="Ebbesson L."/>
            <person name="Teles M."/>
            <person name="MacKenzie S."/>
            <person name="Amaro C."/>
        </authorList>
    </citation>
    <scope>NUCLEOTIDE SEQUENCE</scope>
</reference>
<protein>
    <submittedName>
        <fullName evidence="1">Uncharacterized protein</fullName>
    </submittedName>
</protein>
<organism evidence="1">
    <name type="scientific">Anguilla anguilla</name>
    <name type="common">European freshwater eel</name>
    <name type="synonym">Muraena anguilla</name>
    <dbReference type="NCBI Taxonomy" id="7936"/>
    <lineage>
        <taxon>Eukaryota</taxon>
        <taxon>Metazoa</taxon>
        <taxon>Chordata</taxon>
        <taxon>Craniata</taxon>
        <taxon>Vertebrata</taxon>
        <taxon>Euteleostomi</taxon>
        <taxon>Actinopterygii</taxon>
        <taxon>Neopterygii</taxon>
        <taxon>Teleostei</taxon>
        <taxon>Anguilliformes</taxon>
        <taxon>Anguillidae</taxon>
        <taxon>Anguilla</taxon>
    </lineage>
</organism>
<evidence type="ECO:0000313" key="1">
    <source>
        <dbReference type="EMBL" id="JAH30685.1"/>
    </source>
</evidence>